<dbReference type="InterPro" id="IPR021278">
    <property type="entry name" value="ATP19"/>
</dbReference>
<organism evidence="4 5">
    <name type="scientific">Magnusiomyces paraingens</name>
    <dbReference type="NCBI Taxonomy" id="2606893"/>
    <lineage>
        <taxon>Eukaryota</taxon>
        <taxon>Fungi</taxon>
        <taxon>Dikarya</taxon>
        <taxon>Ascomycota</taxon>
        <taxon>Saccharomycotina</taxon>
        <taxon>Dipodascomycetes</taxon>
        <taxon>Dipodascales</taxon>
        <taxon>Dipodascaceae</taxon>
        <taxon>Magnusiomyces</taxon>
    </lineage>
</organism>
<gene>
    <name evidence="4" type="ORF">SAPINGB_P002135</name>
</gene>
<evidence type="ECO:0000256" key="1">
    <source>
        <dbReference type="ARBA" id="ARBA00004325"/>
    </source>
</evidence>
<dbReference type="GeneID" id="43580955"/>
<dbReference type="PANTHER" id="PTHR28074:SF1">
    <property type="entry name" value="ATP SYNTHASE SUBUNIT K, MITOCHONDRIAL"/>
    <property type="match status" value="1"/>
</dbReference>
<keyword evidence="2" id="KW-0496">Mitochondrion</keyword>
<keyword evidence="5" id="KW-1185">Reference proteome</keyword>
<dbReference type="Pfam" id="PF11022">
    <property type="entry name" value="ATP19"/>
    <property type="match status" value="1"/>
</dbReference>
<accession>A0A5E8BKC4</accession>
<dbReference type="EMBL" id="CABVLU010000002">
    <property type="protein sequence ID" value="VVT49165.1"/>
    <property type="molecule type" value="Genomic_DNA"/>
</dbReference>
<dbReference type="OrthoDB" id="2094445at2759"/>
<dbReference type="GO" id="GO:0031966">
    <property type="term" value="C:mitochondrial membrane"/>
    <property type="evidence" value="ECO:0007669"/>
    <property type="project" value="UniProtKB-SubCell"/>
</dbReference>
<dbReference type="GO" id="GO:0015986">
    <property type="term" value="P:proton motive force-driven ATP synthesis"/>
    <property type="evidence" value="ECO:0007669"/>
    <property type="project" value="TreeGrafter"/>
</dbReference>
<dbReference type="AlphaFoldDB" id="A0A5E8BKC4"/>
<keyword evidence="3" id="KW-0472">Membrane</keyword>
<reference evidence="4 5" key="1">
    <citation type="submission" date="2019-09" db="EMBL/GenBank/DDBJ databases">
        <authorList>
            <person name="Brejova B."/>
        </authorList>
    </citation>
    <scope>NUCLEOTIDE SEQUENCE [LARGE SCALE GENOMIC DNA]</scope>
</reference>
<evidence type="ECO:0000256" key="3">
    <source>
        <dbReference type="ARBA" id="ARBA00023136"/>
    </source>
</evidence>
<sequence length="70" mass="7335">MSGSNYVIFGKVFKPHQLAIATLVTLTGGILVASSGKKAAPATPAIQAESPQEADFITEFLKSAEAEEKK</sequence>
<name>A0A5E8BKC4_9ASCO</name>
<dbReference type="RefSeq" id="XP_031852746.1">
    <property type="nucleotide sequence ID" value="XM_031996855.1"/>
</dbReference>
<comment type="subcellular location">
    <subcellularLocation>
        <location evidence="1">Mitochondrion membrane</location>
    </subcellularLocation>
</comment>
<evidence type="ECO:0000313" key="4">
    <source>
        <dbReference type="EMBL" id="VVT49165.1"/>
    </source>
</evidence>
<protein>
    <recommendedName>
        <fullName evidence="6">ATP synthase subunit K, mitochondrial</fullName>
    </recommendedName>
</protein>
<dbReference type="Proteomes" id="UP000398389">
    <property type="component" value="Unassembled WGS sequence"/>
</dbReference>
<evidence type="ECO:0000313" key="5">
    <source>
        <dbReference type="Proteomes" id="UP000398389"/>
    </source>
</evidence>
<evidence type="ECO:0000256" key="2">
    <source>
        <dbReference type="ARBA" id="ARBA00023128"/>
    </source>
</evidence>
<dbReference type="PANTHER" id="PTHR28074">
    <property type="entry name" value="ATP SYNTHASE SUBUNIT K, MITOCHONDRIAL"/>
    <property type="match status" value="1"/>
</dbReference>
<proteinExistence type="predicted"/>
<evidence type="ECO:0008006" key="6">
    <source>
        <dbReference type="Google" id="ProtNLM"/>
    </source>
</evidence>